<feature type="binding site" evidence="3">
    <location>
        <position position="200"/>
    </location>
    <ligand>
        <name>Zn(2+)</name>
        <dbReference type="ChEBI" id="CHEBI:29105"/>
        <label>1</label>
    </ligand>
</feature>
<organism evidence="5 6">
    <name type="scientific">Paraburkholderia bryophila</name>
    <dbReference type="NCBI Taxonomy" id="420952"/>
    <lineage>
        <taxon>Bacteria</taxon>
        <taxon>Pseudomonadati</taxon>
        <taxon>Pseudomonadota</taxon>
        <taxon>Betaproteobacteria</taxon>
        <taxon>Burkholderiales</taxon>
        <taxon>Burkholderiaceae</taxon>
        <taxon>Paraburkholderia</taxon>
    </lineage>
</organism>
<evidence type="ECO:0000256" key="2">
    <source>
        <dbReference type="ARBA" id="ARBA00022801"/>
    </source>
</evidence>
<dbReference type="SUPFAM" id="SSF55031">
    <property type="entry name" value="Bacterial exopeptidase dimerisation domain"/>
    <property type="match status" value="1"/>
</dbReference>
<comment type="caution">
    <text evidence="5">The sequence shown here is derived from an EMBL/GenBank/DDBJ whole genome shotgun (WGS) entry which is preliminary data.</text>
</comment>
<sequence length="433" mass="45983">MQVHESTSVATSADLRVDGARLWDSLMQLARLGATDKGGVCRLALTELDREARDLFIAWAKEIGCTVRIDAIGNIFARRAGLRDDLAPVMTGSHIDTQPTGGKFDGNYGVLAGLEVLRTLADAGVRTQAPLEVAVWTNEEGSRFVPVMMGSGVFAGAFTLEHALEQRDREGISVRDALTAIGYAGEHKTPHAVGAYFEAHIEQGPVLEAHDTTIGVVQGALGQRWYDVTVHGMEAHAGPTPMELRRDALLVAADLIHAVNRIALDHAPHGRGTVGWLDVHPNSRNVIPGRVTLTVDLRAADDTTLTAMDNALRAACAQADARTGIAIDVEQVVYFPPQPFAAELVAAVKQGAERLGLTSMDVISGAGHDAVYLARVAPAAMIFVPCKDGISHNEIEDARADHLEAGCNVLLQAMLNAAQSTQRTPGEPGSTGA</sequence>
<feature type="binding site" evidence="3">
    <location>
        <position position="105"/>
    </location>
    <ligand>
        <name>Zn(2+)</name>
        <dbReference type="ChEBI" id="CHEBI:29105"/>
        <label>2</label>
    </ligand>
</feature>
<dbReference type="NCBIfam" id="NF006771">
    <property type="entry name" value="PRK09290.1-5"/>
    <property type="match status" value="1"/>
</dbReference>
<dbReference type="Gene3D" id="3.30.70.360">
    <property type="match status" value="1"/>
</dbReference>
<protein>
    <submittedName>
        <fullName evidence="5">N-carbamoyl-L-amino-acid hydrolase</fullName>
    </submittedName>
</protein>
<dbReference type="Proteomes" id="UP000248918">
    <property type="component" value="Unassembled WGS sequence"/>
</dbReference>
<dbReference type="NCBIfam" id="NF009527">
    <property type="entry name" value="PRK12891.1"/>
    <property type="match status" value="1"/>
</dbReference>
<dbReference type="PIRSF" id="PIRSF001235">
    <property type="entry name" value="Amidase_carbamoylase"/>
    <property type="match status" value="1"/>
</dbReference>
<dbReference type="SUPFAM" id="SSF53187">
    <property type="entry name" value="Zn-dependent exopeptidases"/>
    <property type="match status" value="1"/>
</dbReference>
<dbReference type="Pfam" id="PF07687">
    <property type="entry name" value="M20_dimer"/>
    <property type="match status" value="1"/>
</dbReference>
<keyword evidence="3" id="KW-0862">Zinc</keyword>
<dbReference type="OrthoDB" id="9808195at2"/>
<evidence type="ECO:0000256" key="3">
    <source>
        <dbReference type="PIRSR" id="PIRSR001235-1"/>
    </source>
</evidence>
<proteinExistence type="inferred from homology"/>
<evidence type="ECO:0000313" key="6">
    <source>
        <dbReference type="Proteomes" id="UP000248918"/>
    </source>
</evidence>
<comment type="cofactor">
    <cofactor evidence="3">
        <name>Zn(2+)</name>
        <dbReference type="ChEBI" id="CHEBI:29105"/>
    </cofactor>
    <text evidence="3">Binds 2 Zn(2+) ions per subunit.</text>
</comment>
<feature type="binding site" evidence="3">
    <location>
        <position position="140"/>
    </location>
    <ligand>
        <name>Zn(2+)</name>
        <dbReference type="ChEBI" id="CHEBI:29105"/>
        <label>2</label>
    </ligand>
</feature>
<dbReference type="InterPro" id="IPR011650">
    <property type="entry name" value="Peptidase_M20_dimer"/>
</dbReference>
<keyword evidence="3" id="KW-0479">Metal-binding</keyword>
<reference evidence="5 6" key="1">
    <citation type="submission" date="2018-06" db="EMBL/GenBank/DDBJ databases">
        <title>Genomic Encyclopedia of Type Strains, Phase III (KMG-III): the genomes of soil and plant-associated and newly described type strains.</title>
        <authorList>
            <person name="Whitman W."/>
        </authorList>
    </citation>
    <scope>NUCLEOTIDE SEQUENCE [LARGE SCALE GENOMIC DNA]</scope>
    <source>
        <strain evidence="5 6">LMG 23644</strain>
    </source>
</reference>
<dbReference type="PANTHER" id="PTHR32494:SF5">
    <property type="entry name" value="ALLANTOATE AMIDOHYDROLASE"/>
    <property type="match status" value="1"/>
</dbReference>
<feature type="binding site" evidence="3">
    <location>
        <position position="105"/>
    </location>
    <ligand>
        <name>Zn(2+)</name>
        <dbReference type="ChEBI" id="CHEBI:29105"/>
        <label>1</label>
    </ligand>
</feature>
<evidence type="ECO:0000313" key="5">
    <source>
        <dbReference type="EMBL" id="RAS20636.1"/>
    </source>
</evidence>
<dbReference type="CDD" id="cd03884">
    <property type="entry name" value="M20_bAS"/>
    <property type="match status" value="1"/>
</dbReference>
<gene>
    <name evidence="5" type="ORF">BX591_13558</name>
</gene>
<dbReference type="AlphaFoldDB" id="A0A329BCL9"/>
<dbReference type="GO" id="GO:0016813">
    <property type="term" value="F:hydrolase activity, acting on carbon-nitrogen (but not peptide) bonds, in linear amidines"/>
    <property type="evidence" value="ECO:0007669"/>
    <property type="project" value="InterPro"/>
</dbReference>
<dbReference type="NCBIfam" id="TIGR01879">
    <property type="entry name" value="hydantase"/>
    <property type="match status" value="1"/>
</dbReference>
<evidence type="ECO:0000259" key="4">
    <source>
        <dbReference type="Pfam" id="PF07687"/>
    </source>
</evidence>
<dbReference type="PANTHER" id="PTHR32494">
    <property type="entry name" value="ALLANTOATE DEIMINASE-RELATED"/>
    <property type="match status" value="1"/>
</dbReference>
<dbReference type="InterPro" id="IPR002933">
    <property type="entry name" value="Peptidase_M20"/>
</dbReference>
<dbReference type="Pfam" id="PF01546">
    <property type="entry name" value="Peptidase_M20"/>
    <property type="match status" value="1"/>
</dbReference>
<dbReference type="InterPro" id="IPR036264">
    <property type="entry name" value="Bact_exopeptidase_dim_dom"/>
</dbReference>
<feature type="binding site" evidence="3">
    <location>
        <position position="392"/>
    </location>
    <ligand>
        <name>Zn(2+)</name>
        <dbReference type="ChEBI" id="CHEBI:29105"/>
        <label>2</label>
    </ligand>
</feature>
<comment type="similarity">
    <text evidence="1">Belongs to the peptidase M20 family.</text>
</comment>
<name>A0A329BCL9_9BURK</name>
<dbReference type="InterPro" id="IPR010158">
    <property type="entry name" value="Amidase_Cbmase"/>
</dbReference>
<keyword evidence="2 5" id="KW-0378">Hydrolase</keyword>
<dbReference type="GO" id="GO:0046872">
    <property type="term" value="F:metal ion binding"/>
    <property type="evidence" value="ECO:0007669"/>
    <property type="project" value="UniProtKB-KW"/>
</dbReference>
<feature type="binding site" evidence="3">
    <location>
        <position position="94"/>
    </location>
    <ligand>
        <name>Zn(2+)</name>
        <dbReference type="ChEBI" id="CHEBI:29105"/>
        <label>1</label>
    </ligand>
</feature>
<accession>A0A329BCL9</accession>
<dbReference type="STRING" id="1169143.GCA_000383275_06359"/>
<dbReference type="Gene3D" id="3.40.630.10">
    <property type="entry name" value="Zn peptidases"/>
    <property type="match status" value="1"/>
</dbReference>
<dbReference type="EMBL" id="QLTK01000035">
    <property type="protein sequence ID" value="RAS20636.1"/>
    <property type="molecule type" value="Genomic_DNA"/>
</dbReference>
<dbReference type="RefSeq" id="WP_111935243.1">
    <property type="nucleotide sequence ID" value="NZ_CADFFP010000034.1"/>
</dbReference>
<feature type="domain" description="Peptidase M20 dimerisation" evidence="4">
    <location>
        <begin position="222"/>
        <end position="321"/>
    </location>
</feature>
<evidence type="ECO:0000256" key="1">
    <source>
        <dbReference type="ARBA" id="ARBA00006153"/>
    </source>
</evidence>
<dbReference type="NCBIfam" id="NF006769">
    <property type="entry name" value="PRK09290.1-3"/>
    <property type="match status" value="1"/>
</dbReference>